<proteinExistence type="predicted"/>
<protein>
    <submittedName>
        <fullName evidence="1">Protein-lysine N-methyltransferase EFM2</fullName>
    </submittedName>
</protein>
<name>A0A8H6RD86_9PEZI</name>
<dbReference type="GO" id="GO:0005829">
    <property type="term" value="C:cytosol"/>
    <property type="evidence" value="ECO:0007669"/>
    <property type="project" value="TreeGrafter"/>
</dbReference>
<dbReference type="PANTHER" id="PTHR14614:SF156">
    <property type="entry name" value="PROTEIN-LYSINE N-METHYLTRANSFERASE EFM2"/>
    <property type="match status" value="1"/>
</dbReference>
<dbReference type="Gene3D" id="3.40.50.150">
    <property type="entry name" value="Vaccinia Virus protein VP39"/>
    <property type="match status" value="1"/>
</dbReference>
<evidence type="ECO:0000313" key="2">
    <source>
        <dbReference type="Proteomes" id="UP000660729"/>
    </source>
</evidence>
<evidence type="ECO:0000313" key="1">
    <source>
        <dbReference type="EMBL" id="KAF7188809.1"/>
    </source>
</evidence>
<dbReference type="InterPro" id="IPR019410">
    <property type="entry name" value="Methyltransf_16"/>
</dbReference>
<keyword evidence="1" id="KW-0489">Methyltransferase</keyword>
<reference evidence="1" key="1">
    <citation type="submission" date="2020-04" db="EMBL/GenBank/DDBJ databases">
        <title>Draft genome resource of the tomato pathogen Pseudocercospora fuligena.</title>
        <authorList>
            <person name="Zaccaron A."/>
        </authorList>
    </citation>
    <scope>NUCLEOTIDE SEQUENCE</scope>
    <source>
        <strain evidence="1">PF001</strain>
    </source>
</reference>
<dbReference type="PANTHER" id="PTHR14614">
    <property type="entry name" value="HEPATOCELLULAR CARCINOMA-ASSOCIATED ANTIGEN"/>
    <property type="match status" value="1"/>
</dbReference>
<accession>A0A8H6RD86</accession>
<gene>
    <name evidence="1" type="ORF">HII31_09732</name>
</gene>
<comment type="caution">
    <text evidence="1">The sequence shown here is derived from an EMBL/GenBank/DDBJ whole genome shotgun (WGS) entry which is preliminary data.</text>
</comment>
<sequence length="290" mass="32331">KYSNMSISPSRSFQIKANEKGQTIPIQISELAGIKAENLGLATWGASVVLANVLYRWKIAEWVTSLQNATSEHNITSAYGRENFKNGQNVDNEPKNTIPILELGSGTGLSGLTASNLWSLPAILTDLPSIIPGIDLNISLNTQTTRCFSGSLDWTFPTTLHIPSTNTTFSTPSSSASIILAADTCYTSSHPNLISTTVSHWLARERNSRAIFCYPLRMAYVDHARNLWEKMEEKGFVCLEEGKETSGGETYGEFERDLPYEWSVWGWREFHPEAAAKREEEKGQSVWMSW</sequence>
<feature type="non-terminal residue" evidence="1">
    <location>
        <position position="1"/>
    </location>
</feature>
<organism evidence="1 2">
    <name type="scientific">Pseudocercospora fuligena</name>
    <dbReference type="NCBI Taxonomy" id="685502"/>
    <lineage>
        <taxon>Eukaryota</taxon>
        <taxon>Fungi</taxon>
        <taxon>Dikarya</taxon>
        <taxon>Ascomycota</taxon>
        <taxon>Pezizomycotina</taxon>
        <taxon>Dothideomycetes</taxon>
        <taxon>Dothideomycetidae</taxon>
        <taxon>Mycosphaerellales</taxon>
        <taxon>Mycosphaerellaceae</taxon>
        <taxon>Pseudocercospora</taxon>
    </lineage>
</organism>
<dbReference type="GO" id="GO:0032259">
    <property type="term" value="P:methylation"/>
    <property type="evidence" value="ECO:0007669"/>
    <property type="project" value="UniProtKB-KW"/>
</dbReference>
<dbReference type="GO" id="GO:0008757">
    <property type="term" value="F:S-adenosylmethionine-dependent methyltransferase activity"/>
    <property type="evidence" value="ECO:0007669"/>
    <property type="project" value="UniProtKB-ARBA"/>
</dbReference>
<keyword evidence="1" id="KW-0808">Transferase</keyword>
<dbReference type="OrthoDB" id="433955at2759"/>
<dbReference type="AlphaFoldDB" id="A0A8H6RD86"/>
<dbReference type="EMBL" id="JABCIY010000204">
    <property type="protein sequence ID" value="KAF7188809.1"/>
    <property type="molecule type" value="Genomic_DNA"/>
</dbReference>
<dbReference type="Pfam" id="PF10294">
    <property type="entry name" value="Methyltransf_16"/>
    <property type="match status" value="1"/>
</dbReference>
<dbReference type="InterPro" id="IPR029063">
    <property type="entry name" value="SAM-dependent_MTases_sf"/>
</dbReference>
<dbReference type="Proteomes" id="UP000660729">
    <property type="component" value="Unassembled WGS sequence"/>
</dbReference>
<keyword evidence="2" id="KW-1185">Reference proteome</keyword>